<dbReference type="SUPFAM" id="SSF46689">
    <property type="entry name" value="Homeodomain-like"/>
    <property type="match status" value="1"/>
</dbReference>
<dbReference type="eggNOG" id="arCOG02646">
    <property type="taxonomic scope" value="Archaea"/>
</dbReference>
<feature type="domain" description="HTH tetR-type" evidence="7">
    <location>
        <begin position="25"/>
        <end position="85"/>
    </location>
</feature>
<protein>
    <submittedName>
        <fullName evidence="8">Transcriptional regulator</fullName>
    </submittedName>
</protein>
<evidence type="ECO:0000256" key="3">
    <source>
        <dbReference type="ARBA" id="ARBA00023125"/>
    </source>
</evidence>
<comment type="caution">
    <text evidence="8">The sequence shown here is derived from an EMBL/GenBank/DDBJ whole genome shotgun (WGS) entry which is preliminary data.</text>
</comment>
<dbReference type="STRING" id="1324957.K933_16317"/>
<evidence type="ECO:0000256" key="2">
    <source>
        <dbReference type="ARBA" id="ARBA00023015"/>
    </source>
</evidence>
<dbReference type="SUPFAM" id="SSF48498">
    <property type="entry name" value="Tetracyclin repressor-like, C-terminal domain"/>
    <property type="match status" value="1"/>
</dbReference>
<evidence type="ECO:0000313" key="9">
    <source>
        <dbReference type="Proteomes" id="UP000017840"/>
    </source>
</evidence>
<evidence type="ECO:0000256" key="6">
    <source>
        <dbReference type="SAM" id="MobiDB-lite"/>
    </source>
</evidence>
<dbReference type="PROSITE" id="PS50977">
    <property type="entry name" value="HTH_TETR_2"/>
    <property type="match status" value="1"/>
</dbReference>
<feature type="DNA-binding region" description="H-T-H motif" evidence="5">
    <location>
        <begin position="48"/>
        <end position="67"/>
    </location>
</feature>
<evidence type="ECO:0000256" key="5">
    <source>
        <dbReference type="PROSITE-ProRule" id="PRU00335"/>
    </source>
</evidence>
<evidence type="ECO:0000256" key="1">
    <source>
        <dbReference type="ARBA" id="ARBA00022491"/>
    </source>
</evidence>
<dbReference type="Proteomes" id="UP000017840">
    <property type="component" value="Unassembled WGS sequence"/>
</dbReference>
<keyword evidence="9" id="KW-1185">Reference proteome</keyword>
<dbReference type="GO" id="GO:0000976">
    <property type="term" value="F:transcription cis-regulatory region binding"/>
    <property type="evidence" value="ECO:0007669"/>
    <property type="project" value="TreeGrafter"/>
</dbReference>
<evidence type="ECO:0000313" key="8">
    <source>
        <dbReference type="EMBL" id="ESP87099.1"/>
    </source>
</evidence>
<keyword evidence="3 5" id="KW-0238">DNA-binding</keyword>
<dbReference type="EMBL" id="ASGZ01000064">
    <property type="protein sequence ID" value="ESP87099.1"/>
    <property type="molecule type" value="Genomic_DNA"/>
</dbReference>
<dbReference type="PANTHER" id="PTHR30055">
    <property type="entry name" value="HTH-TYPE TRANSCRIPTIONAL REGULATOR RUTR"/>
    <property type="match status" value="1"/>
</dbReference>
<dbReference type="Pfam" id="PF00440">
    <property type="entry name" value="TetR_N"/>
    <property type="match status" value="1"/>
</dbReference>
<dbReference type="InterPro" id="IPR009057">
    <property type="entry name" value="Homeodomain-like_sf"/>
</dbReference>
<dbReference type="InterPro" id="IPR001647">
    <property type="entry name" value="HTH_TetR"/>
</dbReference>
<evidence type="ECO:0000259" key="7">
    <source>
        <dbReference type="PROSITE" id="PS50977"/>
    </source>
</evidence>
<dbReference type="RefSeq" id="WP_023395831.1">
    <property type="nucleotide sequence ID" value="NZ_ASGZ01000064.1"/>
</dbReference>
<accession>V4HGY6</accession>
<evidence type="ECO:0000256" key="4">
    <source>
        <dbReference type="ARBA" id="ARBA00023163"/>
    </source>
</evidence>
<dbReference type="PANTHER" id="PTHR30055:SF234">
    <property type="entry name" value="HTH-TYPE TRANSCRIPTIONAL REGULATOR BETI"/>
    <property type="match status" value="1"/>
</dbReference>
<dbReference type="AlphaFoldDB" id="V4HGY6"/>
<dbReference type="InterPro" id="IPR036271">
    <property type="entry name" value="Tet_transcr_reg_TetR-rel_C_sf"/>
</dbReference>
<reference evidence="8 9" key="1">
    <citation type="journal article" date="2013" name="Genome Announc.">
        <title>Draft Genome Sequence of 'Candidatus Halobonum tyrrellensis' Strain G22, Isolated from the Hypersaline Waters of Lake Tyrrell, Australia.</title>
        <authorList>
            <person name="Ugalde J.A."/>
            <person name="Narasingarao P."/>
            <person name="Kuo S."/>
            <person name="Podell S."/>
            <person name="Allen E.E."/>
        </authorList>
    </citation>
    <scope>NUCLEOTIDE SEQUENCE [LARGE SCALE GENOMIC DNA]</scope>
    <source>
        <strain evidence="8 9">G22</strain>
    </source>
</reference>
<dbReference type="Gene3D" id="1.10.357.10">
    <property type="entry name" value="Tetracycline Repressor, domain 2"/>
    <property type="match status" value="1"/>
</dbReference>
<dbReference type="GO" id="GO:0003700">
    <property type="term" value="F:DNA-binding transcription factor activity"/>
    <property type="evidence" value="ECO:0007669"/>
    <property type="project" value="TreeGrafter"/>
</dbReference>
<organism evidence="8 9">
    <name type="scientific">Candidatus Halobonum tyrrellensis G22</name>
    <dbReference type="NCBI Taxonomy" id="1324957"/>
    <lineage>
        <taxon>Archaea</taxon>
        <taxon>Methanobacteriati</taxon>
        <taxon>Methanobacteriota</taxon>
        <taxon>Stenosarchaea group</taxon>
        <taxon>Halobacteria</taxon>
        <taxon>Halobacteriales</taxon>
        <taxon>Haloferacaceae</taxon>
        <taxon>Candidatus Halobonum</taxon>
    </lineage>
</organism>
<sequence length="220" mass="24563">MDADGNGTDPDDSEARAHSALDDPRGTREEIMQATYRALCDHGYADLTIQRIGDRFAKSKSLLYHHYDGKDELLLDFLSFMLEEFERTIDADPGDDPAAHFESMLDHVLAPDLPDDRREFGAAMVELRAQAAHDARYRAEFTRHDRFFRDRIARAVRAGVERGAFRSVDPDRVAAFVFTVIGGVRTHRPTSDIDDVAVVRAELGRYLDAVLSPDGGGISP</sequence>
<gene>
    <name evidence="8" type="ORF">K933_16317</name>
</gene>
<dbReference type="InterPro" id="IPR050109">
    <property type="entry name" value="HTH-type_TetR-like_transc_reg"/>
</dbReference>
<dbReference type="OrthoDB" id="135877at2157"/>
<keyword evidence="4" id="KW-0804">Transcription</keyword>
<keyword evidence="2" id="KW-0805">Transcription regulation</keyword>
<feature type="compositionally biased region" description="Basic and acidic residues" evidence="6">
    <location>
        <begin position="13"/>
        <end position="27"/>
    </location>
</feature>
<feature type="region of interest" description="Disordered" evidence="6">
    <location>
        <begin position="1"/>
        <end position="27"/>
    </location>
</feature>
<name>V4HGY6_9EURY</name>
<dbReference type="InterPro" id="IPR039538">
    <property type="entry name" value="BetI_C"/>
</dbReference>
<keyword evidence="1" id="KW-0678">Repressor</keyword>
<dbReference type="Pfam" id="PF13977">
    <property type="entry name" value="TetR_C_6"/>
    <property type="match status" value="1"/>
</dbReference>
<proteinExistence type="predicted"/>